<dbReference type="AlphaFoldDB" id="A0A0N4UAZ9"/>
<dbReference type="Proteomes" id="UP000038040">
    <property type="component" value="Unplaced"/>
</dbReference>
<comment type="similarity">
    <text evidence="1">Belongs to the methyltransferase superfamily. L-isoaspartyl/D-aspartyl protein methyltransferase family.</text>
</comment>
<dbReference type="GO" id="GO:0004719">
    <property type="term" value="F:protein-L-isoaspartate (D-aspartate) O-methyltransferase activity"/>
    <property type="evidence" value="ECO:0007669"/>
    <property type="project" value="InterPro"/>
</dbReference>
<keyword evidence="2" id="KW-0472">Membrane</keyword>
<dbReference type="SUPFAM" id="SSF53335">
    <property type="entry name" value="S-adenosyl-L-methionine-dependent methyltransferases"/>
    <property type="match status" value="1"/>
</dbReference>
<dbReference type="EMBL" id="UYYG01001167">
    <property type="protein sequence ID" value="VDN58267.1"/>
    <property type="molecule type" value="Genomic_DNA"/>
</dbReference>
<gene>
    <name evidence="3" type="ORF">DME_LOCUS8240</name>
</gene>
<dbReference type="WBParaSite" id="DME_0000435701-mRNA-1">
    <property type="protein sequence ID" value="DME_0000435701-mRNA-1"/>
    <property type="gene ID" value="DME_0000435701"/>
</dbReference>
<evidence type="ECO:0000313" key="6">
    <source>
        <dbReference type="WBParaSite" id="DME_0000435701-mRNA-1"/>
    </source>
</evidence>
<sequence>MGLGASSCRDNDDLIDKLVEGKLVTSKSVELVDRSLFFPNDSKSFAYKDVAWKSVAGSPGHLHISAPCIYANVLEHLELEKGLSFLNVGSGTGYLNTVVGFFLGSNGLNHGIELHPNIVEFARARVFDFLIRPEVQCYDWAIPSYSSGNGLMLHPIYNCKYDRVYCGASVPESHRESLWDLLKVGGVLVMPFDDQVIMMLFALVVHFKYSFIFLLTRPNFISHLKRMLLFVL</sequence>
<dbReference type="InterPro" id="IPR029063">
    <property type="entry name" value="SAM-dependent_MTases_sf"/>
</dbReference>
<evidence type="ECO:0000313" key="3">
    <source>
        <dbReference type="EMBL" id="VDN58267.1"/>
    </source>
</evidence>
<dbReference type="InterPro" id="IPR000682">
    <property type="entry name" value="PCMT"/>
</dbReference>
<dbReference type="OrthoDB" id="10257972at2759"/>
<keyword evidence="2" id="KW-0812">Transmembrane</keyword>
<dbReference type="PANTHER" id="PTHR11579">
    <property type="entry name" value="PROTEIN-L-ISOASPARTATE O-METHYLTRANSFERASE"/>
    <property type="match status" value="1"/>
</dbReference>
<dbReference type="GO" id="GO:0005737">
    <property type="term" value="C:cytoplasm"/>
    <property type="evidence" value="ECO:0007669"/>
    <property type="project" value="TreeGrafter"/>
</dbReference>
<reference evidence="3 5" key="2">
    <citation type="submission" date="2018-11" db="EMBL/GenBank/DDBJ databases">
        <authorList>
            <consortium name="Pathogen Informatics"/>
        </authorList>
    </citation>
    <scope>NUCLEOTIDE SEQUENCE [LARGE SCALE GENOMIC DNA]</scope>
</reference>
<evidence type="ECO:0000313" key="5">
    <source>
        <dbReference type="Proteomes" id="UP000274756"/>
    </source>
</evidence>
<dbReference type="Pfam" id="PF01135">
    <property type="entry name" value="PCMT"/>
    <property type="match status" value="1"/>
</dbReference>
<evidence type="ECO:0000313" key="4">
    <source>
        <dbReference type="Proteomes" id="UP000038040"/>
    </source>
</evidence>
<name>A0A0N4UAZ9_DRAME</name>
<organism evidence="4 6">
    <name type="scientific">Dracunculus medinensis</name>
    <name type="common">Guinea worm</name>
    <dbReference type="NCBI Taxonomy" id="318479"/>
    <lineage>
        <taxon>Eukaryota</taxon>
        <taxon>Metazoa</taxon>
        <taxon>Ecdysozoa</taxon>
        <taxon>Nematoda</taxon>
        <taxon>Chromadorea</taxon>
        <taxon>Rhabditida</taxon>
        <taxon>Spirurina</taxon>
        <taxon>Dracunculoidea</taxon>
        <taxon>Dracunculidae</taxon>
        <taxon>Dracunculus</taxon>
    </lineage>
</organism>
<reference evidence="6" key="1">
    <citation type="submission" date="2017-02" db="UniProtKB">
        <authorList>
            <consortium name="WormBaseParasite"/>
        </authorList>
    </citation>
    <scope>IDENTIFICATION</scope>
</reference>
<dbReference type="STRING" id="318479.A0A0N4UAZ9"/>
<keyword evidence="5" id="KW-1185">Reference proteome</keyword>
<evidence type="ECO:0000256" key="2">
    <source>
        <dbReference type="SAM" id="Phobius"/>
    </source>
</evidence>
<dbReference type="Gene3D" id="3.40.50.150">
    <property type="entry name" value="Vaccinia Virus protein VP39"/>
    <property type="match status" value="1"/>
</dbReference>
<accession>A0A0N4UAZ9</accession>
<proteinExistence type="inferred from homology"/>
<feature type="transmembrane region" description="Helical" evidence="2">
    <location>
        <begin position="196"/>
        <end position="216"/>
    </location>
</feature>
<protein>
    <submittedName>
        <fullName evidence="6">Protein-L-isoaspartate O-methyltransferase</fullName>
    </submittedName>
</protein>
<dbReference type="PANTHER" id="PTHR11579:SF9">
    <property type="entry name" value="PROTEIN-L-ISOASPARTATE O-METHYLTRANSFERASE"/>
    <property type="match status" value="1"/>
</dbReference>
<evidence type="ECO:0000256" key="1">
    <source>
        <dbReference type="ARBA" id="ARBA00005369"/>
    </source>
</evidence>
<dbReference type="Proteomes" id="UP000274756">
    <property type="component" value="Unassembled WGS sequence"/>
</dbReference>
<keyword evidence="2" id="KW-1133">Transmembrane helix</keyword>